<accession>A0A0F9MAF1</accession>
<protein>
    <submittedName>
        <fullName evidence="1">Uncharacterized protein</fullName>
    </submittedName>
</protein>
<evidence type="ECO:0000313" key="1">
    <source>
        <dbReference type="EMBL" id="KKN02719.1"/>
    </source>
</evidence>
<organism evidence="1">
    <name type="scientific">marine sediment metagenome</name>
    <dbReference type="NCBI Taxonomy" id="412755"/>
    <lineage>
        <taxon>unclassified sequences</taxon>
        <taxon>metagenomes</taxon>
        <taxon>ecological metagenomes</taxon>
    </lineage>
</organism>
<name>A0A0F9MAF1_9ZZZZ</name>
<sequence>MFFFPRIGHYFILEEKHEHYKSVKIVLLHFLRKIFWVLNSFKKVQLKAVYRIESTKLAIESTPNFVKCFMNAEPIIAPLDVLVA</sequence>
<gene>
    <name evidence="1" type="ORF">LCGC14_1114900</name>
</gene>
<comment type="caution">
    <text evidence="1">The sequence shown here is derived from an EMBL/GenBank/DDBJ whole genome shotgun (WGS) entry which is preliminary data.</text>
</comment>
<dbReference type="EMBL" id="LAZR01005117">
    <property type="protein sequence ID" value="KKN02719.1"/>
    <property type="molecule type" value="Genomic_DNA"/>
</dbReference>
<proteinExistence type="predicted"/>
<reference evidence="1" key="1">
    <citation type="journal article" date="2015" name="Nature">
        <title>Complex archaea that bridge the gap between prokaryotes and eukaryotes.</title>
        <authorList>
            <person name="Spang A."/>
            <person name="Saw J.H."/>
            <person name="Jorgensen S.L."/>
            <person name="Zaremba-Niedzwiedzka K."/>
            <person name="Martijn J."/>
            <person name="Lind A.E."/>
            <person name="van Eijk R."/>
            <person name="Schleper C."/>
            <person name="Guy L."/>
            <person name="Ettema T.J."/>
        </authorList>
    </citation>
    <scope>NUCLEOTIDE SEQUENCE</scope>
</reference>
<dbReference type="AlphaFoldDB" id="A0A0F9MAF1"/>